<organism evidence="5 6">
    <name type="scientific">Chitinophaga niastensis</name>
    <dbReference type="NCBI Taxonomy" id="536980"/>
    <lineage>
        <taxon>Bacteria</taxon>
        <taxon>Pseudomonadati</taxon>
        <taxon>Bacteroidota</taxon>
        <taxon>Chitinophagia</taxon>
        <taxon>Chitinophagales</taxon>
        <taxon>Chitinophagaceae</taxon>
        <taxon>Chitinophaga</taxon>
    </lineage>
</organism>
<evidence type="ECO:0000313" key="5">
    <source>
        <dbReference type="EMBL" id="PSL46058.1"/>
    </source>
</evidence>
<dbReference type="PANTHER" id="PTHR30146">
    <property type="entry name" value="LACI-RELATED TRANSCRIPTIONAL REPRESSOR"/>
    <property type="match status" value="1"/>
</dbReference>
<dbReference type="EMBL" id="PYAW01000003">
    <property type="protein sequence ID" value="PSL46058.1"/>
    <property type="molecule type" value="Genomic_DNA"/>
</dbReference>
<protein>
    <submittedName>
        <fullName evidence="5">LacI family transcriptional regulator</fullName>
    </submittedName>
</protein>
<evidence type="ECO:0000259" key="4">
    <source>
        <dbReference type="PROSITE" id="PS50932"/>
    </source>
</evidence>
<sequence>MYCMRKVVSSGQPTIKEIAKRLNISVSTVSRALHDHHSIGLRTKTRVKQLAAEMNYERNQTAIYFQQGKTFTIGILLPELSEAFFSSAISGIEDTAYSNNYTVLLGQSHDDEDREKQIIQSMKQHRVDGCIVSIGKNTSSYDHFEMLQQARIPVVFFDRIPDLPNIHSVSCNLESGTVQAVDFLLKQGHRIIGMINGPETMVASKERATGYIKALRKHRLKYDPELIVNADLTATGTAEAMQYLLSLKRKVTAVVTFNDYVAMDAVQYALKQKLEINKDITFVSYANTPVSGYTAFPPAASVEQFPYEQGQAATNMLMSLLSGEQALNDYKHTIMESQLVIHHR</sequence>
<dbReference type="InterPro" id="IPR000843">
    <property type="entry name" value="HTH_LacI"/>
</dbReference>
<dbReference type="PANTHER" id="PTHR30146:SF109">
    <property type="entry name" value="HTH-TYPE TRANSCRIPTIONAL REGULATOR GALS"/>
    <property type="match status" value="1"/>
</dbReference>
<dbReference type="PROSITE" id="PS50932">
    <property type="entry name" value="HTH_LACI_2"/>
    <property type="match status" value="1"/>
</dbReference>
<evidence type="ECO:0000256" key="3">
    <source>
        <dbReference type="ARBA" id="ARBA00023163"/>
    </source>
</evidence>
<dbReference type="Pfam" id="PF00356">
    <property type="entry name" value="LacI"/>
    <property type="match status" value="1"/>
</dbReference>
<dbReference type="InterPro" id="IPR001761">
    <property type="entry name" value="Peripla_BP/Lac1_sug-bd_dom"/>
</dbReference>
<gene>
    <name evidence="5" type="ORF">CLV51_10334</name>
</gene>
<dbReference type="Gene3D" id="1.10.260.40">
    <property type="entry name" value="lambda repressor-like DNA-binding domains"/>
    <property type="match status" value="1"/>
</dbReference>
<dbReference type="GO" id="GO:0003700">
    <property type="term" value="F:DNA-binding transcription factor activity"/>
    <property type="evidence" value="ECO:0007669"/>
    <property type="project" value="TreeGrafter"/>
</dbReference>
<dbReference type="InterPro" id="IPR010982">
    <property type="entry name" value="Lambda_DNA-bd_dom_sf"/>
</dbReference>
<keyword evidence="2" id="KW-0238">DNA-binding</keyword>
<evidence type="ECO:0000256" key="2">
    <source>
        <dbReference type="ARBA" id="ARBA00023125"/>
    </source>
</evidence>
<dbReference type="CDD" id="cd01392">
    <property type="entry name" value="HTH_LacI"/>
    <property type="match status" value="1"/>
</dbReference>
<dbReference type="CDD" id="cd06267">
    <property type="entry name" value="PBP1_LacI_sugar_binding-like"/>
    <property type="match status" value="1"/>
</dbReference>
<evidence type="ECO:0000256" key="1">
    <source>
        <dbReference type="ARBA" id="ARBA00023015"/>
    </source>
</evidence>
<dbReference type="InterPro" id="IPR028082">
    <property type="entry name" value="Peripla_BP_I"/>
</dbReference>
<comment type="caution">
    <text evidence="5">The sequence shown here is derived from an EMBL/GenBank/DDBJ whole genome shotgun (WGS) entry which is preliminary data.</text>
</comment>
<keyword evidence="6" id="KW-1185">Reference proteome</keyword>
<feature type="domain" description="HTH lacI-type" evidence="4">
    <location>
        <begin position="13"/>
        <end position="67"/>
    </location>
</feature>
<dbReference type="SMART" id="SM00354">
    <property type="entry name" value="HTH_LACI"/>
    <property type="match status" value="1"/>
</dbReference>
<keyword evidence="1" id="KW-0805">Transcription regulation</keyword>
<evidence type="ECO:0000313" key="6">
    <source>
        <dbReference type="Proteomes" id="UP000240971"/>
    </source>
</evidence>
<name>A0A2P8HIK9_CHINA</name>
<dbReference type="Pfam" id="PF00532">
    <property type="entry name" value="Peripla_BP_1"/>
    <property type="match status" value="1"/>
</dbReference>
<accession>A0A2P8HIK9</accession>
<dbReference type="Proteomes" id="UP000240971">
    <property type="component" value="Unassembled WGS sequence"/>
</dbReference>
<dbReference type="GO" id="GO:0000976">
    <property type="term" value="F:transcription cis-regulatory region binding"/>
    <property type="evidence" value="ECO:0007669"/>
    <property type="project" value="TreeGrafter"/>
</dbReference>
<keyword evidence="3" id="KW-0804">Transcription</keyword>
<dbReference type="Gene3D" id="3.40.50.2300">
    <property type="match status" value="2"/>
</dbReference>
<dbReference type="SUPFAM" id="SSF53822">
    <property type="entry name" value="Periplasmic binding protein-like I"/>
    <property type="match status" value="1"/>
</dbReference>
<reference evidence="5 6" key="1">
    <citation type="submission" date="2018-03" db="EMBL/GenBank/DDBJ databases">
        <title>Genomic Encyclopedia of Archaeal and Bacterial Type Strains, Phase II (KMG-II): from individual species to whole genera.</title>
        <authorList>
            <person name="Goeker M."/>
        </authorList>
    </citation>
    <scope>NUCLEOTIDE SEQUENCE [LARGE SCALE GENOMIC DNA]</scope>
    <source>
        <strain evidence="5 6">DSM 24859</strain>
    </source>
</reference>
<dbReference type="SUPFAM" id="SSF47413">
    <property type="entry name" value="lambda repressor-like DNA-binding domains"/>
    <property type="match status" value="1"/>
</dbReference>
<dbReference type="AlphaFoldDB" id="A0A2P8HIK9"/>
<proteinExistence type="predicted"/>